<evidence type="ECO:0000313" key="4">
    <source>
        <dbReference type="Proteomes" id="UP000076078"/>
    </source>
</evidence>
<keyword evidence="3" id="KW-0436">Ligase</keyword>
<dbReference type="GO" id="GO:0004812">
    <property type="term" value="F:aminoacyl-tRNA ligase activity"/>
    <property type="evidence" value="ECO:0007669"/>
    <property type="project" value="UniProtKB-KW"/>
</dbReference>
<dbReference type="Proteomes" id="UP000076078">
    <property type="component" value="Unassembled WGS sequence"/>
</dbReference>
<organism evidence="3 4">
    <name type="scientific">Tieghemostelium lacteum</name>
    <name type="common">Slime mold</name>
    <name type="synonym">Dictyostelium lacteum</name>
    <dbReference type="NCBI Taxonomy" id="361077"/>
    <lineage>
        <taxon>Eukaryota</taxon>
        <taxon>Amoebozoa</taxon>
        <taxon>Evosea</taxon>
        <taxon>Eumycetozoa</taxon>
        <taxon>Dictyostelia</taxon>
        <taxon>Dictyosteliales</taxon>
        <taxon>Raperosteliaceae</taxon>
        <taxon>Tieghemostelium</taxon>
    </lineage>
</organism>
<protein>
    <submittedName>
        <fullName evidence="3">Putative alanyl-tRNA synthetase</fullName>
    </submittedName>
</protein>
<dbReference type="InterPro" id="IPR018163">
    <property type="entry name" value="Thr/Ala-tRNA-synth_IIc_edit"/>
</dbReference>
<keyword evidence="3" id="KW-0030">Aminoacyl-tRNA synthetase</keyword>
<gene>
    <name evidence="3" type="ORF">DLAC_01049</name>
</gene>
<evidence type="ECO:0000259" key="2">
    <source>
        <dbReference type="Pfam" id="PF07973"/>
    </source>
</evidence>
<dbReference type="OrthoDB" id="16238at2759"/>
<dbReference type="Pfam" id="PF07973">
    <property type="entry name" value="tRNA_SAD"/>
    <property type="match status" value="1"/>
</dbReference>
<dbReference type="InParanoid" id="A0A152A7L9"/>
<feature type="region of interest" description="Disordered" evidence="1">
    <location>
        <begin position="1"/>
        <end position="22"/>
    </location>
</feature>
<feature type="compositionally biased region" description="Polar residues" evidence="1">
    <location>
        <begin position="192"/>
        <end position="206"/>
    </location>
</feature>
<feature type="region of interest" description="Disordered" evidence="1">
    <location>
        <begin position="173"/>
        <end position="206"/>
    </location>
</feature>
<dbReference type="OMA" id="ENWNINC"/>
<sequence length="257" mass="28668">MTEPQTVPKTPTPKAREPSSDSACHVVKGALVTVLNTPITISVDCSNAKKGRIAVEYHGTEKPKEDIVKKIQDEANRIIKENIPFHTQKMSRKEAEEKYKSGVNNTFIYDKFPVPEAIQEITVVELKDWNVNCCAHSHLKSTGEIGAISITGINHRASKNELEFRFDILASLPDNNNNNNNNKDKKQTTNNSKVESTESGLSSKDTNIQHISQEIYNIISRDINSNQVMTDKTRSEIESILTILKNASYSKGLSSKI</sequence>
<evidence type="ECO:0000313" key="3">
    <source>
        <dbReference type="EMBL" id="KYR02229.1"/>
    </source>
</evidence>
<evidence type="ECO:0000256" key="1">
    <source>
        <dbReference type="SAM" id="MobiDB-lite"/>
    </source>
</evidence>
<name>A0A152A7L9_TIELA</name>
<accession>A0A152A7L9</accession>
<dbReference type="SUPFAM" id="SSF55186">
    <property type="entry name" value="ThrRS/AlaRS common domain"/>
    <property type="match status" value="1"/>
</dbReference>
<comment type="caution">
    <text evidence="3">The sequence shown here is derived from an EMBL/GenBank/DDBJ whole genome shotgun (WGS) entry which is preliminary data.</text>
</comment>
<dbReference type="STRING" id="361077.A0A152A7L9"/>
<proteinExistence type="predicted"/>
<dbReference type="GO" id="GO:0043039">
    <property type="term" value="P:tRNA aminoacylation"/>
    <property type="evidence" value="ECO:0007669"/>
    <property type="project" value="InterPro"/>
</dbReference>
<dbReference type="InterPro" id="IPR012947">
    <property type="entry name" value="tRNA_SAD"/>
</dbReference>
<dbReference type="GO" id="GO:0005524">
    <property type="term" value="F:ATP binding"/>
    <property type="evidence" value="ECO:0007669"/>
    <property type="project" value="InterPro"/>
</dbReference>
<dbReference type="EMBL" id="LODT01000004">
    <property type="protein sequence ID" value="KYR02229.1"/>
    <property type="molecule type" value="Genomic_DNA"/>
</dbReference>
<feature type="domain" description="Threonyl/alanyl tRNA synthetase SAD" evidence="2">
    <location>
        <begin position="121"/>
        <end position="156"/>
    </location>
</feature>
<dbReference type="AlphaFoldDB" id="A0A152A7L9"/>
<dbReference type="Gene3D" id="3.30.980.10">
    <property type="entry name" value="Threonyl-trna Synthetase, Chain A, domain 2"/>
    <property type="match status" value="2"/>
</dbReference>
<reference evidence="3 4" key="1">
    <citation type="submission" date="2015-12" db="EMBL/GenBank/DDBJ databases">
        <title>Dictyostelia acquired genes for synthesis and detection of signals that induce cell-type specialization by lateral gene transfer from prokaryotes.</title>
        <authorList>
            <person name="Gloeckner G."/>
            <person name="Schaap P."/>
        </authorList>
    </citation>
    <scope>NUCLEOTIDE SEQUENCE [LARGE SCALE GENOMIC DNA]</scope>
    <source>
        <strain evidence="3 4">TK</strain>
    </source>
</reference>
<keyword evidence="4" id="KW-1185">Reference proteome</keyword>